<protein>
    <submittedName>
        <fullName evidence="1">Uncharacterized protein</fullName>
    </submittedName>
</protein>
<accession>A0A4Y2CYN7</accession>
<keyword evidence="2" id="KW-1185">Reference proteome</keyword>
<evidence type="ECO:0000313" key="1">
    <source>
        <dbReference type="EMBL" id="GBM08395.1"/>
    </source>
</evidence>
<reference evidence="1 2" key="1">
    <citation type="journal article" date="2019" name="Sci. Rep.">
        <title>Orb-weaving spider Araneus ventricosus genome elucidates the spidroin gene catalogue.</title>
        <authorList>
            <person name="Kono N."/>
            <person name="Nakamura H."/>
            <person name="Ohtoshi R."/>
            <person name="Moran D.A.P."/>
            <person name="Shinohara A."/>
            <person name="Yoshida Y."/>
            <person name="Fujiwara M."/>
            <person name="Mori M."/>
            <person name="Tomita M."/>
            <person name="Arakawa K."/>
        </authorList>
    </citation>
    <scope>NUCLEOTIDE SEQUENCE [LARGE SCALE GENOMIC DNA]</scope>
</reference>
<dbReference type="Proteomes" id="UP000499080">
    <property type="component" value="Unassembled WGS sequence"/>
</dbReference>
<dbReference type="EMBL" id="BGPR01000256">
    <property type="protein sequence ID" value="GBM08395.1"/>
    <property type="molecule type" value="Genomic_DNA"/>
</dbReference>
<name>A0A4Y2CYN7_ARAVE</name>
<dbReference type="AlphaFoldDB" id="A0A4Y2CYN7"/>
<sequence length="145" mass="16624">MRVRSADAVNSLYHTRTSVFDDVSMGLLLRKWRFVLLLLTATIGCNLQAQKSIHKRSYDFQWQFDIFTQIRNFTVFAPSQKESIFELHLSQQLIIQNSQPSTFLVSANPEKLRVTNPLLAAEDHSFFLASPLIILVSPHSKLVSF</sequence>
<comment type="caution">
    <text evidence="1">The sequence shown here is derived from an EMBL/GenBank/DDBJ whole genome shotgun (WGS) entry which is preliminary data.</text>
</comment>
<evidence type="ECO:0000313" key="2">
    <source>
        <dbReference type="Proteomes" id="UP000499080"/>
    </source>
</evidence>
<gene>
    <name evidence="1" type="ORF">AVEN_108388_1</name>
</gene>
<organism evidence="1 2">
    <name type="scientific">Araneus ventricosus</name>
    <name type="common">Orbweaver spider</name>
    <name type="synonym">Epeira ventricosa</name>
    <dbReference type="NCBI Taxonomy" id="182803"/>
    <lineage>
        <taxon>Eukaryota</taxon>
        <taxon>Metazoa</taxon>
        <taxon>Ecdysozoa</taxon>
        <taxon>Arthropoda</taxon>
        <taxon>Chelicerata</taxon>
        <taxon>Arachnida</taxon>
        <taxon>Araneae</taxon>
        <taxon>Araneomorphae</taxon>
        <taxon>Entelegynae</taxon>
        <taxon>Araneoidea</taxon>
        <taxon>Araneidae</taxon>
        <taxon>Araneus</taxon>
    </lineage>
</organism>
<proteinExistence type="predicted"/>